<keyword evidence="2" id="KW-1185">Reference proteome</keyword>
<sequence length="106" mass="11220">MQVAALDDLLATKLKVVLQRAEAKDYRDVAAMVKAGVSLSRGMASARVLFGSNFQPSESLKALVYFDDGDLNTLTAAEKSTLVDAVTAVRDLPVVARLSTSLSGFA</sequence>
<accession>A0ABV6PQ18</accession>
<protein>
    <submittedName>
        <fullName evidence="1">Nucleotidyl transferase AbiEii/AbiGii toxin family protein</fullName>
    </submittedName>
</protein>
<dbReference type="Pfam" id="PF08843">
    <property type="entry name" value="AbiEii"/>
    <property type="match status" value="1"/>
</dbReference>
<keyword evidence="1" id="KW-0808">Transferase</keyword>
<evidence type="ECO:0000313" key="2">
    <source>
        <dbReference type="Proteomes" id="UP001589834"/>
    </source>
</evidence>
<gene>
    <name evidence="1" type="ORF">ACFFGG_05175</name>
</gene>
<dbReference type="InterPro" id="IPR014942">
    <property type="entry name" value="AbiEii"/>
</dbReference>
<name>A0ABV6PQ18_9BURK</name>
<proteinExistence type="predicted"/>
<evidence type="ECO:0000313" key="1">
    <source>
        <dbReference type="EMBL" id="MFC0591944.1"/>
    </source>
</evidence>
<organism evidence="1 2">
    <name type="scientific">Ottowia pentelensis</name>
    <dbReference type="NCBI Taxonomy" id="511108"/>
    <lineage>
        <taxon>Bacteria</taxon>
        <taxon>Pseudomonadati</taxon>
        <taxon>Pseudomonadota</taxon>
        <taxon>Betaproteobacteria</taxon>
        <taxon>Burkholderiales</taxon>
        <taxon>Comamonadaceae</taxon>
        <taxon>Ottowia</taxon>
    </lineage>
</organism>
<dbReference type="Proteomes" id="UP001589834">
    <property type="component" value="Unassembled WGS sequence"/>
</dbReference>
<dbReference type="RefSeq" id="WP_293226161.1">
    <property type="nucleotide sequence ID" value="NZ_JBHLTN010000007.1"/>
</dbReference>
<reference evidence="1 2" key="1">
    <citation type="submission" date="2024-09" db="EMBL/GenBank/DDBJ databases">
        <authorList>
            <person name="Sun Q."/>
            <person name="Mori K."/>
        </authorList>
    </citation>
    <scope>NUCLEOTIDE SEQUENCE [LARGE SCALE GENOMIC DNA]</scope>
    <source>
        <strain evidence="1 2">NCAIM B.02336</strain>
    </source>
</reference>
<comment type="caution">
    <text evidence="1">The sequence shown here is derived from an EMBL/GenBank/DDBJ whole genome shotgun (WGS) entry which is preliminary data.</text>
</comment>
<dbReference type="GO" id="GO:0016740">
    <property type="term" value="F:transferase activity"/>
    <property type="evidence" value="ECO:0007669"/>
    <property type="project" value="UniProtKB-KW"/>
</dbReference>
<dbReference type="EMBL" id="JBHLTN010000007">
    <property type="protein sequence ID" value="MFC0591944.1"/>
    <property type="molecule type" value="Genomic_DNA"/>
</dbReference>